<gene>
    <name evidence="2" type="ORF">N7458_005738</name>
</gene>
<feature type="region of interest" description="Disordered" evidence="1">
    <location>
        <begin position="806"/>
        <end position="843"/>
    </location>
</feature>
<sequence>MPVPLNLDYIPVPWEQTPSYDLSQLPDPPDDYLFIGRSVDAMCKTRDLSIKELRNLAKIWLWGFDYGPDRRIPILKGLAKVNFWMRPEYQLHRVEDLTDIRRDSGPRLLGYTITPTPLPVSRHYPALLSEDEMRQLGAENYRRPADAPSHVPDHHIFQFLLPPNPPPGAIPDAAQTGGDQVAPGPSVPTAPGVPSSQKQSSYSPGFNPNPIREAIEKVMVKFCYKDLERHPHAPSKEPVATRTATSRSDLGIVQVGTHTTVSELRLNPVTFEFDPNGLLFPYRGRGPVWADGSCSIDTTIVIGILTMAGCTNIDRNEGREGQFSEIERAFIQVTNMNWDAFDDKVSIELRHAYYNLLCDHVPDIKRGELVPIWATWAESTRSFAQFHIHYTETAADPCMHCGYLEEGELRRLGEGLVPYPVPGDETGVKMSKLWERAWHPNPVSYSCAKCGAPDGPRRHRIVTQLPSRLCFSTPENSKVLNHTENQVLTYKDINGNIQTALYRWLGGAYYSPNHVRVYWNDSERGEFDLGNLRRYDGEHAGGVIIGNVAPHALDDRVPPDWTARGLPLVIYERIIDPTPDMLHAALEAINDMCDCVVDGKSFLIQHYPWFPEALERRSPFLPLERILPVTGERYYEKTLTPQPDVQQKPTDPNQIVADQIAEWQMQGTSFDFADNPDDTPMTLDPGALQRLQTGENLFSSLNEGPDNLINHPEMWPEAGLPQEGGASNFPNLPKTPVIPGAPRSPYWNWVNLSPKNRSGANALKAKGEKEEEMVTVVNIRDDYLTGPSPYRLCKVPVTSIRAAMRRLSEKQSQSPPKKRKSRLEEIKDDEAPRMRRTRQKAAK</sequence>
<dbReference type="RefSeq" id="XP_056767738.1">
    <property type="nucleotide sequence ID" value="XM_056909120.1"/>
</dbReference>
<dbReference type="AlphaFoldDB" id="A0AAD6G4L6"/>
<reference evidence="2" key="2">
    <citation type="journal article" date="2023" name="IMA Fungus">
        <title>Comparative genomic study of the Penicillium genus elucidates a diverse pangenome and 15 lateral gene transfer events.</title>
        <authorList>
            <person name="Petersen C."/>
            <person name="Sorensen T."/>
            <person name="Nielsen M.R."/>
            <person name="Sondergaard T.E."/>
            <person name="Sorensen J.L."/>
            <person name="Fitzpatrick D.A."/>
            <person name="Frisvad J.C."/>
            <person name="Nielsen K.L."/>
        </authorList>
    </citation>
    <scope>NUCLEOTIDE SEQUENCE</scope>
    <source>
        <strain evidence="2">IBT 16125</strain>
    </source>
</reference>
<organism evidence="2 3">
    <name type="scientific">Penicillium daleae</name>
    <dbReference type="NCBI Taxonomy" id="63821"/>
    <lineage>
        <taxon>Eukaryota</taxon>
        <taxon>Fungi</taxon>
        <taxon>Dikarya</taxon>
        <taxon>Ascomycota</taxon>
        <taxon>Pezizomycotina</taxon>
        <taxon>Eurotiomycetes</taxon>
        <taxon>Eurotiomycetidae</taxon>
        <taxon>Eurotiales</taxon>
        <taxon>Aspergillaceae</taxon>
        <taxon>Penicillium</taxon>
    </lineage>
</organism>
<feature type="region of interest" description="Disordered" evidence="1">
    <location>
        <begin position="156"/>
        <end position="207"/>
    </location>
</feature>
<evidence type="ECO:0000313" key="2">
    <source>
        <dbReference type="EMBL" id="KAJ5454782.1"/>
    </source>
</evidence>
<name>A0AAD6G4L6_9EURO</name>
<keyword evidence="3" id="KW-1185">Reference proteome</keyword>
<evidence type="ECO:0000256" key="1">
    <source>
        <dbReference type="SAM" id="MobiDB-lite"/>
    </source>
</evidence>
<feature type="compositionally biased region" description="Polar residues" evidence="1">
    <location>
        <begin position="194"/>
        <end position="206"/>
    </location>
</feature>
<dbReference type="GeneID" id="81599363"/>
<proteinExistence type="predicted"/>
<accession>A0AAD6G4L6</accession>
<protein>
    <submittedName>
        <fullName evidence="2">Uncharacterized protein</fullName>
    </submittedName>
</protein>
<dbReference type="Proteomes" id="UP001213681">
    <property type="component" value="Unassembled WGS sequence"/>
</dbReference>
<evidence type="ECO:0000313" key="3">
    <source>
        <dbReference type="Proteomes" id="UP001213681"/>
    </source>
</evidence>
<reference evidence="2" key="1">
    <citation type="submission" date="2022-12" db="EMBL/GenBank/DDBJ databases">
        <authorList>
            <person name="Petersen C."/>
        </authorList>
    </citation>
    <scope>NUCLEOTIDE SEQUENCE</scope>
    <source>
        <strain evidence="2">IBT 16125</strain>
    </source>
</reference>
<feature type="compositionally biased region" description="Basic residues" evidence="1">
    <location>
        <begin position="834"/>
        <end position="843"/>
    </location>
</feature>
<feature type="compositionally biased region" description="Basic and acidic residues" evidence="1">
    <location>
        <begin position="822"/>
        <end position="833"/>
    </location>
</feature>
<dbReference type="EMBL" id="JAPVEA010000005">
    <property type="protein sequence ID" value="KAJ5454782.1"/>
    <property type="molecule type" value="Genomic_DNA"/>
</dbReference>
<comment type="caution">
    <text evidence="2">The sequence shown here is derived from an EMBL/GenBank/DDBJ whole genome shotgun (WGS) entry which is preliminary data.</text>
</comment>